<feature type="transmembrane region" description="Helical" evidence="1">
    <location>
        <begin position="256"/>
        <end position="289"/>
    </location>
</feature>
<dbReference type="EMBL" id="MFQH01000024">
    <property type="protein sequence ID" value="OGH77379.1"/>
    <property type="molecule type" value="Genomic_DNA"/>
</dbReference>
<feature type="transmembrane region" description="Helical" evidence="1">
    <location>
        <begin position="435"/>
        <end position="458"/>
    </location>
</feature>
<proteinExistence type="predicted"/>
<feature type="transmembrane region" description="Helical" evidence="1">
    <location>
        <begin position="301"/>
        <end position="330"/>
    </location>
</feature>
<dbReference type="Proteomes" id="UP000177040">
    <property type="component" value="Unassembled WGS sequence"/>
</dbReference>
<feature type="transmembrane region" description="Helical" evidence="1">
    <location>
        <begin position="54"/>
        <end position="70"/>
    </location>
</feature>
<keyword evidence="1" id="KW-0472">Membrane</keyword>
<evidence type="ECO:0000313" key="3">
    <source>
        <dbReference type="Proteomes" id="UP000177040"/>
    </source>
</evidence>
<feature type="transmembrane region" description="Helical" evidence="1">
    <location>
        <begin position="29"/>
        <end position="49"/>
    </location>
</feature>
<feature type="transmembrane region" description="Helical" evidence="1">
    <location>
        <begin position="509"/>
        <end position="529"/>
    </location>
</feature>
<feature type="transmembrane region" description="Helical" evidence="1">
    <location>
        <begin position="216"/>
        <end position="235"/>
    </location>
</feature>
<organism evidence="2 3">
    <name type="scientific">Candidatus Magasanikbacteria bacterium RIFCSPLOWO2_01_FULL_40_15</name>
    <dbReference type="NCBI Taxonomy" id="1798686"/>
    <lineage>
        <taxon>Bacteria</taxon>
        <taxon>Candidatus Magasanikiibacteriota</taxon>
    </lineage>
</organism>
<feature type="transmembrane region" description="Helical" evidence="1">
    <location>
        <begin position="407"/>
        <end position="428"/>
    </location>
</feature>
<evidence type="ECO:0008006" key="4">
    <source>
        <dbReference type="Google" id="ProtNLM"/>
    </source>
</evidence>
<keyword evidence="1" id="KW-0812">Transmembrane</keyword>
<gene>
    <name evidence="2" type="ORF">A2983_01595</name>
</gene>
<evidence type="ECO:0000313" key="2">
    <source>
        <dbReference type="EMBL" id="OGH77379.1"/>
    </source>
</evidence>
<feature type="transmembrane region" description="Helical" evidence="1">
    <location>
        <begin position="120"/>
        <end position="143"/>
    </location>
</feature>
<name>A0A1F6N0C9_9BACT</name>
<reference evidence="2 3" key="1">
    <citation type="journal article" date="2016" name="Nat. Commun.">
        <title>Thousands of microbial genomes shed light on interconnected biogeochemical processes in an aquifer system.</title>
        <authorList>
            <person name="Anantharaman K."/>
            <person name="Brown C.T."/>
            <person name="Hug L.A."/>
            <person name="Sharon I."/>
            <person name="Castelle C.J."/>
            <person name="Probst A.J."/>
            <person name="Thomas B.C."/>
            <person name="Singh A."/>
            <person name="Wilkins M.J."/>
            <person name="Karaoz U."/>
            <person name="Brodie E.L."/>
            <person name="Williams K.H."/>
            <person name="Hubbard S.S."/>
            <person name="Banfield J.F."/>
        </authorList>
    </citation>
    <scope>NUCLEOTIDE SEQUENCE [LARGE SCALE GENOMIC DNA]</scope>
</reference>
<evidence type="ECO:0000256" key="1">
    <source>
        <dbReference type="SAM" id="Phobius"/>
    </source>
</evidence>
<accession>A0A1F6N0C9</accession>
<keyword evidence="1" id="KW-1133">Transmembrane helix</keyword>
<feature type="transmembrane region" description="Helical" evidence="1">
    <location>
        <begin position="187"/>
        <end position="210"/>
    </location>
</feature>
<feature type="transmembrane region" description="Helical" evidence="1">
    <location>
        <begin position="478"/>
        <end position="497"/>
    </location>
</feature>
<dbReference type="AlphaFoldDB" id="A0A1F6N0C9"/>
<protein>
    <recommendedName>
        <fullName evidence="4">Glycosyltransferase RgtA/B/C/D-like domain-containing protein</fullName>
    </recommendedName>
</protein>
<sequence length="673" mass="77204">MTILFPLLVLFYYIALVYALRRRTGFDTASVLVSIFCLQSLSGSIFYLFDKVSPLSIAMTATIPLILFLIKNKQLAEKDNSTKSPRFLCISYLLIIILEFGIMANLFLNQTTEPSPSPWLLVGSSFFFLYFVTMLLVLITTWLSPNANWRLNLTSLHLLITYSVVAIMYPLGFGFDGQIHRVTEEWIKLHGFIAPKLPLYIGQYTFVVFLSHLTKISTSLIDVWLIPIATAFILPRIISDSLTKFFSIPEKIAISLLWLLPFIYFFALFLTTPFNVLVLLTIIVIFSGLVYTKTNKPRDFLVAGLSALAGLFIHPLLGAPLAVFTVGLFLNQKIIQTSRDNKIQKIFLSTYGLVMTFLVPGLFMAFIYITRHIVPTISNPLTKINLFLNYGRSPFWYTSHSLWYWEILYRWEWLIPVVVLALSGYGLYKFRERINWMYATTAIALFLSAFFLRSWVVFPDVHALEQGDYPLRLLKSGLLFILPWGMVGSYYLGNNLFNKIYTTKVIRRLTLLFFMIAAGFLTISFYLSYPQWNQKVKFPGYNVSAADIEGVHWIKDDASTNDYIVLSNPITAAAALKEFSFARYFPTAHGELFYYSIPSGGVLYNFYTEMWTNGQKRSTIERAMDLMGVKRAYFVIPSYWTKFDSIVAGAKKSADWWEEIDGGKMFVFGYEKK</sequence>
<feature type="transmembrane region" description="Helical" evidence="1">
    <location>
        <begin position="155"/>
        <end position="175"/>
    </location>
</feature>
<feature type="transmembrane region" description="Helical" evidence="1">
    <location>
        <begin position="90"/>
        <end position="108"/>
    </location>
</feature>
<feature type="transmembrane region" description="Helical" evidence="1">
    <location>
        <begin position="351"/>
        <end position="369"/>
    </location>
</feature>
<comment type="caution">
    <text evidence="2">The sequence shown here is derived from an EMBL/GenBank/DDBJ whole genome shotgun (WGS) entry which is preliminary data.</text>
</comment>